<organism evidence="2 3">
    <name type="scientific">Clostridium tarantellae</name>
    <dbReference type="NCBI Taxonomy" id="39493"/>
    <lineage>
        <taxon>Bacteria</taxon>
        <taxon>Bacillati</taxon>
        <taxon>Bacillota</taxon>
        <taxon>Clostridia</taxon>
        <taxon>Eubacteriales</taxon>
        <taxon>Clostridiaceae</taxon>
        <taxon>Clostridium</taxon>
    </lineage>
</organism>
<dbReference type="PRINTS" id="PR00038">
    <property type="entry name" value="HTHLUXR"/>
</dbReference>
<reference evidence="2 3" key="1">
    <citation type="submission" date="2019-10" db="EMBL/GenBank/DDBJ databases">
        <title>The Genome Sequence of Clostridium tarantellae Isolated from Fish Brain.</title>
        <authorList>
            <person name="Bano L."/>
            <person name="Kiel M."/>
            <person name="Sales G."/>
            <person name="Doxey A.C."/>
            <person name="Mansfield M.J."/>
            <person name="Schiavone M."/>
            <person name="Rossetto O."/>
            <person name="Pirazzini M."/>
            <person name="Dobrindt U."/>
            <person name="Montecucco C."/>
        </authorList>
    </citation>
    <scope>NUCLEOTIDE SEQUENCE [LARGE SCALE GENOMIC DNA]</scope>
    <source>
        <strain evidence="2 3">DSM 3997</strain>
    </source>
</reference>
<dbReference type="Proteomes" id="UP000430345">
    <property type="component" value="Unassembled WGS sequence"/>
</dbReference>
<gene>
    <name evidence="2" type="ORF">GBZ86_14480</name>
</gene>
<dbReference type="InterPro" id="IPR000792">
    <property type="entry name" value="Tscrpt_reg_LuxR_C"/>
</dbReference>
<evidence type="ECO:0000259" key="1">
    <source>
        <dbReference type="SMART" id="SM00421"/>
    </source>
</evidence>
<dbReference type="InterPro" id="IPR036388">
    <property type="entry name" value="WH-like_DNA-bd_sf"/>
</dbReference>
<dbReference type="InterPro" id="IPR018656">
    <property type="entry name" value="DUF2087"/>
</dbReference>
<dbReference type="InterPro" id="IPR016032">
    <property type="entry name" value="Sig_transdc_resp-reg_C-effctor"/>
</dbReference>
<dbReference type="EMBL" id="WHJC01000364">
    <property type="protein sequence ID" value="MPQ44934.1"/>
    <property type="molecule type" value="Genomic_DNA"/>
</dbReference>
<dbReference type="GO" id="GO:0003677">
    <property type="term" value="F:DNA binding"/>
    <property type="evidence" value="ECO:0007669"/>
    <property type="project" value="InterPro"/>
</dbReference>
<accession>A0A6I1MPD7</accession>
<comment type="caution">
    <text evidence="2">The sequence shown here is derived from an EMBL/GenBank/DDBJ whole genome shotgun (WGS) entry which is preliminary data.</text>
</comment>
<feature type="domain" description="HTH luxR-type" evidence="1">
    <location>
        <begin position="78"/>
        <end position="135"/>
    </location>
</feature>
<evidence type="ECO:0000313" key="3">
    <source>
        <dbReference type="Proteomes" id="UP000430345"/>
    </source>
</evidence>
<sequence>MMKKENELFWNSSINEMKNGYIEEKEVFKCLICGEEFIKGKIYNINSELYEAKKAVQLHIKEKHISILTYLLNMNPSFTGISEVQKEVVTLISKGLSDKEIAKKLGVAQSTIRNHRYKLREKEKQSKIFLAMMELLNKETNKKINKLENENICDAHKTATTLDDRFNITDKEKLEVIKNYINENGSLKNYPAKEKKKIIVLEEISKSFSNGRVYTEREVNRILKRIYEDNATIRRALIEYGFIERSNDCKNYWVKE</sequence>
<dbReference type="SMART" id="SM00421">
    <property type="entry name" value="HTH_LUXR"/>
    <property type="match status" value="1"/>
</dbReference>
<dbReference type="Gene3D" id="1.10.10.10">
    <property type="entry name" value="Winged helix-like DNA-binding domain superfamily/Winged helix DNA-binding domain"/>
    <property type="match status" value="1"/>
</dbReference>
<name>A0A6I1MPD7_9CLOT</name>
<dbReference type="GO" id="GO:0006355">
    <property type="term" value="P:regulation of DNA-templated transcription"/>
    <property type="evidence" value="ECO:0007669"/>
    <property type="project" value="InterPro"/>
</dbReference>
<dbReference type="RefSeq" id="WP_152891814.1">
    <property type="nucleotide sequence ID" value="NZ_WHJC01000364.1"/>
</dbReference>
<dbReference type="Pfam" id="PF09860">
    <property type="entry name" value="DUF2087"/>
    <property type="match status" value="1"/>
</dbReference>
<keyword evidence="3" id="KW-1185">Reference proteome</keyword>
<dbReference type="OrthoDB" id="9789954at2"/>
<proteinExistence type="predicted"/>
<dbReference type="AlphaFoldDB" id="A0A6I1MPD7"/>
<protein>
    <submittedName>
        <fullName evidence="2">DUF2087 domain-containing protein</fullName>
    </submittedName>
</protein>
<dbReference type="SUPFAM" id="SSF46894">
    <property type="entry name" value="C-terminal effector domain of the bipartite response regulators"/>
    <property type="match status" value="1"/>
</dbReference>
<evidence type="ECO:0000313" key="2">
    <source>
        <dbReference type="EMBL" id="MPQ44934.1"/>
    </source>
</evidence>
<dbReference type="Pfam" id="PF00196">
    <property type="entry name" value="GerE"/>
    <property type="match status" value="1"/>
</dbReference>